<reference evidence="1" key="1">
    <citation type="submission" date="2019-08" db="EMBL/GenBank/DDBJ databases">
        <authorList>
            <person name="Kucharzyk K."/>
            <person name="Murdoch R.W."/>
            <person name="Higgins S."/>
            <person name="Loffler F."/>
        </authorList>
    </citation>
    <scope>NUCLEOTIDE SEQUENCE</scope>
</reference>
<protein>
    <submittedName>
        <fullName evidence="1">Uncharacterized protein</fullName>
    </submittedName>
</protein>
<dbReference type="AlphaFoldDB" id="A0A645EZG0"/>
<accession>A0A645EZG0</accession>
<sequence length="30" mass="3613">MRNICFMMLLKGMRKWMKVVNDVNVVLNLD</sequence>
<dbReference type="EMBL" id="VSSQ01052567">
    <property type="protein sequence ID" value="MPN06642.1"/>
    <property type="molecule type" value="Genomic_DNA"/>
</dbReference>
<organism evidence="1">
    <name type="scientific">bioreactor metagenome</name>
    <dbReference type="NCBI Taxonomy" id="1076179"/>
    <lineage>
        <taxon>unclassified sequences</taxon>
        <taxon>metagenomes</taxon>
        <taxon>ecological metagenomes</taxon>
    </lineage>
</organism>
<gene>
    <name evidence="1" type="ORF">SDC9_153898</name>
</gene>
<evidence type="ECO:0000313" key="1">
    <source>
        <dbReference type="EMBL" id="MPN06642.1"/>
    </source>
</evidence>
<name>A0A645EZG0_9ZZZZ</name>
<proteinExistence type="predicted"/>
<comment type="caution">
    <text evidence="1">The sequence shown here is derived from an EMBL/GenBank/DDBJ whole genome shotgun (WGS) entry which is preliminary data.</text>
</comment>